<evidence type="ECO:0000256" key="4">
    <source>
        <dbReference type="ARBA" id="ARBA00022553"/>
    </source>
</evidence>
<keyword evidence="10 16" id="KW-0520">NAD</keyword>
<keyword evidence="19" id="KW-0560">Oxidoreductase</keyword>
<evidence type="ECO:0000256" key="10">
    <source>
        <dbReference type="ARBA" id="ARBA00023027"/>
    </source>
</evidence>
<dbReference type="PANTHER" id="PTHR37838">
    <property type="entry name" value="NA(+)-TRANSLOCATING NADH-QUINONE REDUCTASE SUBUNIT C"/>
    <property type="match status" value="1"/>
</dbReference>
<keyword evidence="6 16" id="KW-0288">FMN</keyword>
<feature type="modified residue" description="FMN phosphoryl threonine" evidence="16">
    <location>
        <position position="276"/>
    </location>
</feature>
<keyword evidence="14 16" id="KW-0472">Membrane</keyword>
<protein>
    <recommendedName>
        <fullName evidence="16">Na(+)-translocating NADH-quinone reductase subunit C</fullName>
        <shortName evidence="16">Na(+)-NQR subunit C</shortName>
        <shortName evidence="16">Na(+)-translocating NQR subunit C</shortName>
        <ecNumber evidence="16">7.2.1.1</ecNumber>
    </recommendedName>
    <alternativeName>
        <fullName evidence="16">NQR complex subunit C</fullName>
    </alternativeName>
    <alternativeName>
        <fullName evidence="16">NQR-1 subunit C</fullName>
    </alternativeName>
</protein>
<keyword evidence="7 16" id="KW-0812">Transmembrane</keyword>
<feature type="region of interest" description="Disordered" evidence="17">
    <location>
        <begin position="304"/>
        <end position="324"/>
    </location>
</feature>
<evidence type="ECO:0000256" key="16">
    <source>
        <dbReference type="HAMAP-Rule" id="MF_00427"/>
    </source>
</evidence>
<evidence type="ECO:0000256" key="13">
    <source>
        <dbReference type="ARBA" id="ARBA00023075"/>
    </source>
</evidence>
<dbReference type="GO" id="GO:0005886">
    <property type="term" value="C:plasma membrane"/>
    <property type="evidence" value="ECO:0007669"/>
    <property type="project" value="UniProtKB-SubCell"/>
</dbReference>
<dbReference type="EC" id="7.2.1.1" evidence="16"/>
<evidence type="ECO:0000256" key="12">
    <source>
        <dbReference type="ARBA" id="ARBA00023065"/>
    </source>
</evidence>
<evidence type="ECO:0000256" key="8">
    <source>
        <dbReference type="ARBA" id="ARBA00022967"/>
    </source>
</evidence>
<organism evidence="19 20">
    <name type="scientific">Estrella lausannensis</name>
    <dbReference type="NCBI Taxonomy" id="483423"/>
    <lineage>
        <taxon>Bacteria</taxon>
        <taxon>Pseudomonadati</taxon>
        <taxon>Chlamydiota</taxon>
        <taxon>Chlamydiia</taxon>
        <taxon>Parachlamydiales</taxon>
        <taxon>Candidatus Criblamydiaceae</taxon>
        <taxon>Estrella</taxon>
    </lineage>
</organism>
<dbReference type="RefSeq" id="WP_239414308.1">
    <property type="nucleotide sequence ID" value="NZ_CWGJ01000006.1"/>
</dbReference>
<dbReference type="GO" id="GO:0016655">
    <property type="term" value="F:oxidoreductase activity, acting on NAD(P)H, quinone or similar compound as acceptor"/>
    <property type="evidence" value="ECO:0007669"/>
    <property type="project" value="UniProtKB-UniRule"/>
</dbReference>
<dbReference type="Proteomes" id="UP000220251">
    <property type="component" value="Unassembled WGS sequence"/>
</dbReference>
<dbReference type="GO" id="GO:0006814">
    <property type="term" value="P:sodium ion transport"/>
    <property type="evidence" value="ECO:0007669"/>
    <property type="project" value="UniProtKB-UniRule"/>
</dbReference>
<feature type="transmembrane region" description="Helical" evidence="16">
    <location>
        <begin position="17"/>
        <end position="38"/>
    </location>
</feature>
<comment type="subunit">
    <text evidence="16">Composed of six subunits; NqrA, NqrB, NqrC, NqrD, NqrE and NqrF.</text>
</comment>
<dbReference type="InterPro" id="IPR007329">
    <property type="entry name" value="FMN-bd"/>
</dbReference>
<keyword evidence="4 16" id="KW-0597">Phosphoprotein</keyword>
<keyword evidence="12 16" id="KW-0406">Ion transport</keyword>
<keyword evidence="3" id="KW-0997">Cell inner membrane</keyword>
<comment type="similarity">
    <text evidence="16">Belongs to the NqrC family.</text>
</comment>
<comment type="subcellular location">
    <subcellularLocation>
        <location evidence="16">Cell membrane</location>
        <topology evidence="16">Single-pass membrane protein</topology>
    </subcellularLocation>
</comment>
<evidence type="ECO:0000256" key="2">
    <source>
        <dbReference type="ARBA" id="ARBA00022475"/>
    </source>
</evidence>
<keyword evidence="1 16" id="KW-0813">Transport</keyword>
<evidence type="ECO:0000256" key="5">
    <source>
        <dbReference type="ARBA" id="ARBA00022630"/>
    </source>
</evidence>
<keyword evidence="13 16" id="KW-0830">Ubiquinone</keyword>
<dbReference type="EMBL" id="CWGJ01000006">
    <property type="protein sequence ID" value="CRX37723.1"/>
    <property type="molecule type" value="Genomic_DNA"/>
</dbReference>
<evidence type="ECO:0000256" key="9">
    <source>
        <dbReference type="ARBA" id="ARBA00022989"/>
    </source>
</evidence>
<evidence type="ECO:0000256" key="3">
    <source>
        <dbReference type="ARBA" id="ARBA00022519"/>
    </source>
</evidence>
<dbReference type="InterPro" id="IPR010204">
    <property type="entry name" value="NqrC"/>
</dbReference>
<keyword evidence="11 16" id="KW-0915">Sodium</keyword>
<evidence type="ECO:0000313" key="19">
    <source>
        <dbReference type="EMBL" id="CRX37723.1"/>
    </source>
</evidence>
<dbReference type="GO" id="GO:0010181">
    <property type="term" value="F:FMN binding"/>
    <property type="evidence" value="ECO:0007669"/>
    <property type="project" value="UniProtKB-UniRule"/>
</dbReference>
<keyword evidence="5 16" id="KW-0285">Flavoprotein</keyword>
<proteinExistence type="inferred from homology"/>
<dbReference type="AlphaFoldDB" id="A0A0H5DP72"/>
<evidence type="ECO:0000313" key="20">
    <source>
        <dbReference type="Proteomes" id="UP000220251"/>
    </source>
</evidence>
<dbReference type="HAMAP" id="MF_00427">
    <property type="entry name" value="NqrC"/>
    <property type="match status" value="1"/>
</dbReference>
<dbReference type="NCBIfam" id="TIGR01938">
    <property type="entry name" value="nqrC"/>
    <property type="match status" value="1"/>
</dbReference>
<keyword evidence="20" id="KW-1185">Reference proteome</keyword>
<gene>
    <name evidence="16 19" type="primary">nqrC</name>
    <name evidence="19" type="ORF">ELAC_0362</name>
</gene>
<evidence type="ECO:0000256" key="15">
    <source>
        <dbReference type="ARBA" id="ARBA00023201"/>
    </source>
</evidence>
<evidence type="ECO:0000259" key="18">
    <source>
        <dbReference type="SMART" id="SM00900"/>
    </source>
</evidence>
<keyword evidence="15 16" id="KW-0739">Sodium transport</keyword>
<dbReference type="PIRSF" id="PIRSF009437">
    <property type="entry name" value="NQR-1_subunit_C"/>
    <property type="match status" value="1"/>
</dbReference>
<evidence type="ECO:0000256" key="1">
    <source>
        <dbReference type="ARBA" id="ARBA00022448"/>
    </source>
</evidence>
<keyword evidence="2 16" id="KW-1003">Cell membrane</keyword>
<evidence type="ECO:0000256" key="17">
    <source>
        <dbReference type="SAM" id="MobiDB-lite"/>
    </source>
</evidence>
<feature type="domain" description="FMN-binding" evidence="18">
    <location>
        <begin position="180"/>
        <end position="293"/>
    </location>
</feature>
<dbReference type="Pfam" id="PF04205">
    <property type="entry name" value="FMN_bind"/>
    <property type="match status" value="1"/>
</dbReference>
<name>A0A0H5DP72_9BACT</name>
<comment type="catalytic activity">
    <reaction evidence="16">
        <text>a ubiquinone + n Na(+)(in) + NADH + H(+) = a ubiquinol + n Na(+)(out) + NAD(+)</text>
        <dbReference type="Rhea" id="RHEA:47748"/>
        <dbReference type="Rhea" id="RHEA-COMP:9565"/>
        <dbReference type="Rhea" id="RHEA-COMP:9566"/>
        <dbReference type="ChEBI" id="CHEBI:15378"/>
        <dbReference type="ChEBI" id="CHEBI:16389"/>
        <dbReference type="ChEBI" id="CHEBI:17976"/>
        <dbReference type="ChEBI" id="CHEBI:29101"/>
        <dbReference type="ChEBI" id="CHEBI:57540"/>
        <dbReference type="ChEBI" id="CHEBI:57945"/>
        <dbReference type="EC" id="7.2.1.1"/>
    </reaction>
</comment>
<dbReference type="SMART" id="SM00900">
    <property type="entry name" value="FMN_bind"/>
    <property type="match status" value="1"/>
</dbReference>
<comment type="cofactor">
    <cofactor evidence="16">
        <name>FMN</name>
        <dbReference type="ChEBI" id="CHEBI:58210"/>
    </cofactor>
</comment>
<comment type="function">
    <text evidence="16">NQR complex catalyzes the reduction of ubiquinone-1 to ubiquinol by two successive reactions, coupled with the transport of Na(+) ions from the cytoplasm to the periplasm. NqrA to NqrE are probably involved in the second step, the conversion of ubisemiquinone to ubiquinol.</text>
</comment>
<evidence type="ECO:0000256" key="14">
    <source>
        <dbReference type="ARBA" id="ARBA00023136"/>
    </source>
</evidence>
<evidence type="ECO:0000256" key="7">
    <source>
        <dbReference type="ARBA" id="ARBA00022692"/>
    </source>
</evidence>
<keyword evidence="9 16" id="KW-1133">Transmembrane helix</keyword>
<evidence type="ECO:0000256" key="6">
    <source>
        <dbReference type="ARBA" id="ARBA00022643"/>
    </source>
</evidence>
<dbReference type="PANTHER" id="PTHR37838:SF1">
    <property type="entry name" value="NA(+)-TRANSLOCATING NADH-QUINONE REDUCTASE SUBUNIT C"/>
    <property type="match status" value="1"/>
</dbReference>
<sequence>MPEEQSNTKISSPLGTVAFMATLSLIAALILSVIASALQEPKEIAKDLDRSKQMLIAAKVLSHDGYFLVRDDKGEYIPAQFENGRLVKGSAENLATKADIIKIYESRLIPLLVDKEGNLKTFQEAKIDLDGYVSKYRSIGYYKLPLMLIYKLLPNPQEGEKQDPMKNEAIGWVIPVNGFGLWDAIYGYLALKPDGDTVIGITWYDQKETPGLGANIAEPYWQNQFYDKKIFTPGSSGQTDFKSAPLGITVVKGLVAEVYGDSPRAKSAVDGMAGATLTGNGVTQGYKDVLAPYRPFFIKLHDSDTKNGAENSGSDKTHEQTTQS</sequence>
<accession>A0A0H5DP72</accession>
<reference evidence="20" key="1">
    <citation type="submission" date="2015-06" db="EMBL/GenBank/DDBJ databases">
        <authorList>
            <person name="Bertelli C."/>
        </authorList>
    </citation>
    <scope>NUCLEOTIDE SEQUENCE [LARGE SCALE GENOMIC DNA]</scope>
    <source>
        <strain evidence="20">CRIB-30</strain>
    </source>
</reference>
<keyword evidence="8 16" id="KW-1278">Translocase</keyword>
<evidence type="ECO:0000256" key="11">
    <source>
        <dbReference type="ARBA" id="ARBA00023053"/>
    </source>
</evidence>
<comment type="caution">
    <text evidence="16">Lacks conserved residue(s) required for the propagation of feature annotation.</text>
</comment>